<keyword evidence="6" id="KW-1185">Reference proteome</keyword>
<dbReference type="Pfam" id="PF13439">
    <property type="entry name" value="Glyco_transf_4"/>
    <property type="match status" value="1"/>
</dbReference>
<sequence length="378" mass="41652">MVVRDRLRVCVCTVVHHAEDARILHRQIRALLAAGHEVTYIAPFSASSATPWPELTGVDVPRARGRRRLRALRHVRRALSRHARDADVLLLHDPELLLLLPFIRRRPPTVWDVHEDTAAALSGKAWLPGFLAALLRRPVRWAERIAERRLRLLLAEEGYRPRFRSEHPVVPNTTHVPAQSPPPPGADRVVYVGHLSAARGVEDLLALAAALVPHGIRTDLVGGADPKLGERLRAAQRDGVLRWHGYQSNDTALALVEGALAGLSLLHDEPNYRHSVPTKIIEYMARGVPVVTTPLPAARTIVERDGCGIVVPFGDPSAALAAVLRLRDDPGLRRTFGTAGHRAARLRYHWPDQAKLFVAQLQEWSGVPAGTAPGPHQS</sequence>
<keyword evidence="2 5" id="KW-0808">Transferase</keyword>
<keyword evidence="1" id="KW-0328">Glycosyltransferase</keyword>
<organism evidence="5 6">
    <name type="scientific">Actinomadura rayongensis</name>
    <dbReference type="NCBI Taxonomy" id="1429076"/>
    <lineage>
        <taxon>Bacteria</taxon>
        <taxon>Bacillati</taxon>
        <taxon>Actinomycetota</taxon>
        <taxon>Actinomycetes</taxon>
        <taxon>Streptosporangiales</taxon>
        <taxon>Thermomonosporaceae</taxon>
        <taxon>Actinomadura</taxon>
    </lineage>
</organism>
<accession>A0A6I4WD69</accession>
<dbReference type="OrthoDB" id="9815351at2"/>
<evidence type="ECO:0000256" key="3">
    <source>
        <dbReference type="SAM" id="MobiDB-lite"/>
    </source>
</evidence>
<dbReference type="PANTHER" id="PTHR12526:SF600">
    <property type="entry name" value="GLYCOSYL TRANSFERASE GROUP 1"/>
    <property type="match status" value="1"/>
</dbReference>
<comment type="caution">
    <text evidence="5">The sequence shown here is derived from an EMBL/GenBank/DDBJ whole genome shotgun (WGS) entry which is preliminary data.</text>
</comment>
<name>A0A6I4WD69_9ACTN</name>
<evidence type="ECO:0000313" key="6">
    <source>
        <dbReference type="Proteomes" id="UP000431901"/>
    </source>
</evidence>
<gene>
    <name evidence="5" type="ORF">GQ466_22230</name>
</gene>
<evidence type="ECO:0000313" key="5">
    <source>
        <dbReference type="EMBL" id="MXQ66740.1"/>
    </source>
</evidence>
<evidence type="ECO:0000259" key="4">
    <source>
        <dbReference type="Pfam" id="PF13439"/>
    </source>
</evidence>
<dbReference type="EMBL" id="WUTW01000005">
    <property type="protein sequence ID" value="MXQ66740.1"/>
    <property type="molecule type" value="Genomic_DNA"/>
</dbReference>
<proteinExistence type="predicted"/>
<dbReference type="GO" id="GO:0016757">
    <property type="term" value="F:glycosyltransferase activity"/>
    <property type="evidence" value="ECO:0007669"/>
    <property type="project" value="UniProtKB-KW"/>
</dbReference>
<evidence type="ECO:0000256" key="2">
    <source>
        <dbReference type="ARBA" id="ARBA00022679"/>
    </source>
</evidence>
<dbReference type="RefSeq" id="WP_161104943.1">
    <property type="nucleotide sequence ID" value="NZ_JBHLYI010000003.1"/>
</dbReference>
<dbReference type="InterPro" id="IPR028098">
    <property type="entry name" value="Glyco_trans_4-like_N"/>
</dbReference>
<dbReference type="Proteomes" id="UP000431901">
    <property type="component" value="Unassembled WGS sequence"/>
</dbReference>
<dbReference type="PANTHER" id="PTHR12526">
    <property type="entry name" value="GLYCOSYLTRANSFERASE"/>
    <property type="match status" value="1"/>
</dbReference>
<dbReference type="SUPFAM" id="SSF53756">
    <property type="entry name" value="UDP-Glycosyltransferase/glycogen phosphorylase"/>
    <property type="match status" value="1"/>
</dbReference>
<reference evidence="5 6" key="1">
    <citation type="submission" date="2019-12" db="EMBL/GenBank/DDBJ databases">
        <title>Nocardia macrotermitis sp. nov. and Nocardia aurantia sp. nov., isolated from the gut of the fungus growing-termite Macrotermes natalensis.</title>
        <authorList>
            <person name="Christine B."/>
            <person name="Rene B."/>
        </authorList>
    </citation>
    <scope>NUCLEOTIDE SEQUENCE [LARGE SCALE GENOMIC DNA]</scope>
    <source>
        <strain evidence="5 6">DSM 102126</strain>
    </source>
</reference>
<evidence type="ECO:0000256" key="1">
    <source>
        <dbReference type="ARBA" id="ARBA00022676"/>
    </source>
</evidence>
<feature type="region of interest" description="Disordered" evidence="3">
    <location>
        <begin position="165"/>
        <end position="184"/>
    </location>
</feature>
<dbReference type="Pfam" id="PF13692">
    <property type="entry name" value="Glyco_trans_1_4"/>
    <property type="match status" value="1"/>
</dbReference>
<feature type="domain" description="Glycosyltransferase subfamily 4-like N-terminal" evidence="4">
    <location>
        <begin position="22"/>
        <end position="149"/>
    </location>
</feature>
<dbReference type="AlphaFoldDB" id="A0A6I4WD69"/>
<dbReference type="Gene3D" id="3.40.50.2000">
    <property type="entry name" value="Glycogen Phosphorylase B"/>
    <property type="match status" value="2"/>
</dbReference>
<protein>
    <submittedName>
        <fullName evidence="5">Glycosyltransferase</fullName>
    </submittedName>
</protein>